<dbReference type="Gene3D" id="1.20.1560.10">
    <property type="entry name" value="ABC transporter type 1, transmembrane domain"/>
    <property type="match status" value="1"/>
</dbReference>
<dbReference type="InterPro" id="IPR003593">
    <property type="entry name" value="AAA+_ATPase"/>
</dbReference>
<evidence type="ECO:0000256" key="1">
    <source>
        <dbReference type="ARBA" id="ARBA00004651"/>
    </source>
</evidence>
<reference evidence="12" key="1">
    <citation type="submission" date="2020-02" db="EMBL/GenBank/DDBJ databases">
        <authorList>
            <person name="Chen W.-M."/>
        </authorList>
    </citation>
    <scope>NUCLEOTIDE SEQUENCE</scope>
    <source>
        <strain evidence="12">NBD-18</strain>
    </source>
</reference>
<dbReference type="PROSITE" id="PS50893">
    <property type="entry name" value="ABC_TRANSPORTER_2"/>
    <property type="match status" value="1"/>
</dbReference>
<keyword evidence="3" id="KW-1003">Cell membrane</keyword>
<feature type="transmembrane region" description="Helical" evidence="9">
    <location>
        <begin position="262"/>
        <end position="286"/>
    </location>
</feature>
<evidence type="ECO:0000256" key="7">
    <source>
        <dbReference type="ARBA" id="ARBA00022989"/>
    </source>
</evidence>
<evidence type="ECO:0000256" key="4">
    <source>
        <dbReference type="ARBA" id="ARBA00022692"/>
    </source>
</evidence>
<feature type="transmembrane region" description="Helical" evidence="9">
    <location>
        <begin position="292"/>
        <end position="313"/>
    </location>
</feature>
<dbReference type="PROSITE" id="PS00211">
    <property type="entry name" value="ABC_TRANSPORTER_1"/>
    <property type="match status" value="1"/>
</dbReference>
<keyword evidence="7 9" id="KW-1133">Transmembrane helix</keyword>
<evidence type="ECO:0000256" key="3">
    <source>
        <dbReference type="ARBA" id="ARBA00022475"/>
    </source>
</evidence>
<keyword evidence="5" id="KW-0547">Nucleotide-binding</keyword>
<feature type="transmembrane region" description="Helical" evidence="9">
    <location>
        <begin position="178"/>
        <end position="197"/>
    </location>
</feature>
<dbReference type="InterPro" id="IPR003439">
    <property type="entry name" value="ABC_transporter-like_ATP-bd"/>
</dbReference>
<feature type="transmembrane region" description="Helical" evidence="9">
    <location>
        <begin position="78"/>
        <end position="97"/>
    </location>
</feature>
<dbReference type="InterPro" id="IPR036640">
    <property type="entry name" value="ABC1_TM_sf"/>
</dbReference>
<evidence type="ECO:0000256" key="2">
    <source>
        <dbReference type="ARBA" id="ARBA00022448"/>
    </source>
</evidence>
<keyword evidence="4 9" id="KW-0812">Transmembrane</keyword>
<evidence type="ECO:0000256" key="9">
    <source>
        <dbReference type="SAM" id="Phobius"/>
    </source>
</evidence>
<dbReference type="Pfam" id="PF00005">
    <property type="entry name" value="ABC_tran"/>
    <property type="match status" value="1"/>
</dbReference>
<dbReference type="InterPro" id="IPR011527">
    <property type="entry name" value="ABC1_TM_dom"/>
</dbReference>
<dbReference type="PANTHER" id="PTHR11384:SF59">
    <property type="entry name" value="LYSOSOMAL COBALAMIN TRANSPORTER ABCD4"/>
    <property type="match status" value="1"/>
</dbReference>
<dbReference type="EMBL" id="JAAGRN010000002">
    <property type="protein sequence ID" value="NDY82200.1"/>
    <property type="molecule type" value="Genomic_DNA"/>
</dbReference>
<dbReference type="GO" id="GO:0005524">
    <property type="term" value="F:ATP binding"/>
    <property type="evidence" value="ECO:0007669"/>
    <property type="project" value="UniProtKB-KW"/>
</dbReference>
<dbReference type="AlphaFoldDB" id="A0A6B2QV08"/>
<feature type="transmembrane region" description="Helical" evidence="9">
    <location>
        <begin position="153"/>
        <end position="172"/>
    </location>
</feature>
<proteinExistence type="predicted"/>
<dbReference type="GO" id="GO:0016887">
    <property type="term" value="F:ATP hydrolysis activity"/>
    <property type="evidence" value="ECO:0007669"/>
    <property type="project" value="InterPro"/>
</dbReference>
<name>A0A6B2QV08_9BURK</name>
<dbReference type="InterPro" id="IPR050835">
    <property type="entry name" value="ABC_transporter_sub-D"/>
</dbReference>
<dbReference type="GO" id="GO:0140359">
    <property type="term" value="F:ABC-type transporter activity"/>
    <property type="evidence" value="ECO:0007669"/>
    <property type="project" value="InterPro"/>
</dbReference>
<comment type="subcellular location">
    <subcellularLocation>
        <location evidence="1">Cell membrane</location>
        <topology evidence="1">Multi-pass membrane protein</topology>
    </subcellularLocation>
</comment>
<dbReference type="PROSITE" id="PS50929">
    <property type="entry name" value="ABC_TM1F"/>
    <property type="match status" value="1"/>
</dbReference>
<organism evidence="12">
    <name type="scientific">Sheuella amnicola</name>
    <dbReference type="NCBI Taxonomy" id="2707330"/>
    <lineage>
        <taxon>Bacteria</taxon>
        <taxon>Pseudomonadati</taxon>
        <taxon>Pseudomonadota</taxon>
        <taxon>Betaproteobacteria</taxon>
        <taxon>Burkholderiales</taxon>
        <taxon>Alcaligenaceae</taxon>
        <taxon>Sheuella</taxon>
    </lineage>
</organism>
<feature type="transmembrane region" description="Helical" evidence="9">
    <location>
        <begin position="35"/>
        <end position="58"/>
    </location>
</feature>
<dbReference type="PANTHER" id="PTHR11384">
    <property type="entry name" value="ATP-BINDING CASSETTE, SUB-FAMILY D MEMBER"/>
    <property type="match status" value="1"/>
</dbReference>
<dbReference type="RefSeq" id="WP_163651521.1">
    <property type="nucleotide sequence ID" value="NZ_JAAGRN010000002.1"/>
</dbReference>
<dbReference type="SUPFAM" id="SSF52540">
    <property type="entry name" value="P-loop containing nucleoside triphosphate hydrolases"/>
    <property type="match status" value="1"/>
</dbReference>
<evidence type="ECO:0000259" key="10">
    <source>
        <dbReference type="PROSITE" id="PS50893"/>
    </source>
</evidence>
<sequence length="576" mass="64832">MQTTKVSIFDRDLWRGFWSIAYPYWVSGDKTRARALLAALTLLLLATTALSVIISYAVRDFMTALSEKDVQAFGNSMLIGLIVFIIATPISTLFEYTRRLLGVYWRKWLTEKFLTDYFSNRAYFKISHNADIDNPDQRISQDVSSFTSTSLDFLTEILSSIIQLIVFIGVLWSISRLLVFLLVCYAVIGTIVVVLFGKKLINLNFLQLKREADLRYGLVHVRNNAESIAFFGGEKLEGLQIRNRLTQAIDNFLNLIAWQRNLAYFTFGYQYLIQILPLVVMAPLYFEDQIKFGVVTQAGGVFATVLASLTLIVSRIESLSQFAAGISRLQTFKTALNQDVSNATHPEDIGASTSSNSLPQITLLESPKLALENVTLYTPKRERALLVDASLEVSPGGGLIILGPSGSGKSSILRAFSGLWTTGEGRIYRPPLSEIIFLPQRPYMILGTLRDQLQYPALDRQNSEEELHAVLKTVNLENLPDRVGGLDTVRPWIEYLSLGEQQRLAFARLLLMKSRFAMLDESTSALDDENEARLYEILKRTGTTFVSVGHRKNLIQYHESTLELHGDGHWSLRATQ</sequence>
<dbReference type="SMART" id="SM00382">
    <property type="entry name" value="AAA"/>
    <property type="match status" value="1"/>
</dbReference>
<dbReference type="Gene3D" id="3.40.50.300">
    <property type="entry name" value="P-loop containing nucleotide triphosphate hydrolases"/>
    <property type="match status" value="1"/>
</dbReference>
<dbReference type="GO" id="GO:0005886">
    <property type="term" value="C:plasma membrane"/>
    <property type="evidence" value="ECO:0007669"/>
    <property type="project" value="UniProtKB-SubCell"/>
</dbReference>
<dbReference type="SUPFAM" id="SSF90123">
    <property type="entry name" value="ABC transporter transmembrane region"/>
    <property type="match status" value="1"/>
</dbReference>
<evidence type="ECO:0000256" key="8">
    <source>
        <dbReference type="ARBA" id="ARBA00023136"/>
    </source>
</evidence>
<dbReference type="Pfam" id="PF06472">
    <property type="entry name" value="ABC_membrane_2"/>
    <property type="match status" value="1"/>
</dbReference>
<dbReference type="CDD" id="cd03223">
    <property type="entry name" value="ABCD_peroxisomal_ALDP"/>
    <property type="match status" value="1"/>
</dbReference>
<keyword evidence="2" id="KW-0813">Transport</keyword>
<evidence type="ECO:0000256" key="5">
    <source>
        <dbReference type="ARBA" id="ARBA00022741"/>
    </source>
</evidence>
<protein>
    <submittedName>
        <fullName evidence="12">ABC transporter ATP-binding protein/permease</fullName>
    </submittedName>
</protein>
<evidence type="ECO:0000256" key="6">
    <source>
        <dbReference type="ARBA" id="ARBA00022840"/>
    </source>
</evidence>
<keyword evidence="6 12" id="KW-0067">ATP-binding</keyword>
<feature type="domain" description="ABC transmembrane type-1" evidence="11">
    <location>
        <begin position="38"/>
        <end position="321"/>
    </location>
</feature>
<comment type="caution">
    <text evidence="12">The sequence shown here is derived from an EMBL/GenBank/DDBJ whole genome shotgun (WGS) entry which is preliminary data.</text>
</comment>
<feature type="domain" description="ABC transporter" evidence="10">
    <location>
        <begin position="369"/>
        <end position="575"/>
    </location>
</feature>
<keyword evidence="8 9" id="KW-0472">Membrane</keyword>
<accession>A0A6B2QV08</accession>
<dbReference type="InterPro" id="IPR027417">
    <property type="entry name" value="P-loop_NTPase"/>
</dbReference>
<evidence type="ECO:0000259" key="11">
    <source>
        <dbReference type="PROSITE" id="PS50929"/>
    </source>
</evidence>
<gene>
    <name evidence="12" type="ORF">G3I67_03040</name>
</gene>
<evidence type="ECO:0000313" key="12">
    <source>
        <dbReference type="EMBL" id="NDY82200.1"/>
    </source>
</evidence>
<dbReference type="InterPro" id="IPR017871">
    <property type="entry name" value="ABC_transporter-like_CS"/>
</dbReference>